<dbReference type="PANTHER" id="PTHR44757">
    <property type="entry name" value="DIGUANYLATE CYCLASE DGCP"/>
    <property type="match status" value="1"/>
</dbReference>
<dbReference type="GO" id="GO:0006355">
    <property type="term" value="P:regulation of DNA-templated transcription"/>
    <property type="evidence" value="ECO:0007669"/>
    <property type="project" value="InterPro"/>
</dbReference>
<dbReference type="Gene3D" id="3.30.450.20">
    <property type="entry name" value="PAS domain"/>
    <property type="match status" value="1"/>
</dbReference>
<evidence type="ECO:0000259" key="2">
    <source>
        <dbReference type="PROSITE" id="PS50113"/>
    </source>
</evidence>
<dbReference type="InterPro" id="IPR013767">
    <property type="entry name" value="PAS_fold"/>
</dbReference>
<proteinExistence type="predicted"/>
<evidence type="ECO:0000313" key="3">
    <source>
        <dbReference type="EMBL" id="PSR26927.1"/>
    </source>
</evidence>
<dbReference type="InterPro" id="IPR035965">
    <property type="entry name" value="PAS-like_dom_sf"/>
</dbReference>
<sequence>MDWDETRFAVSLVEHMSDAVVYANASGNILFWNEGAKRIFGFEQSEALGQSLDIIIPENLRRRHWDGFETTMRTGKSHYEAGALLAVPAIRKDGSRISVEFTILPFHDDSGQMMGIAAVMRDVSQQFQEMRKLKKDLALCQAQSTSK</sequence>
<feature type="domain" description="PAC" evidence="2">
    <location>
        <begin position="83"/>
        <end position="135"/>
    </location>
</feature>
<evidence type="ECO:0000313" key="4">
    <source>
        <dbReference type="Proteomes" id="UP000242699"/>
    </source>
</evidence>
<dbReference type="NCBIfam" id="TIGR00229">
    <property type="entry name" value="sensory_box"/>
    <property type="match status" value="1"/>
</dbReference>
<dbReference type="PROSITE" id="PS50113">
    <property type="entry name" value="PAC"/>
    <property type="match status" value="1"/>
</dbReference>
<dbReference type="InterPro" id="IPR000014">
    <property type="entry name" value="PAS"/>
</dbReference>
<dbReference type="PANTHER" id="PTHR44757:SF2">
    <property type="entry name" value="BIOFILM ARCHITECTURE MAINTENANCE PROTEIN MBAA"/>
    <property type="match status" value="1"/>
</dbReference>
<dbReference type="PROSITE" id="PS50112">
    <property type="entry name" value="PAS"/>
    <property type="match status" value="1"/>
</dbReference>
<dbReference type="SUPFAM" id="SSF55785">
    <property type="entry name" value="PYP-like sensor domain (PAS domain)"/>
    <property type="match status" value="1"/>
</dbReference>
<name>A0A2T2WXE9_9FIRM</name>
<comment type="caution">
    <text evidence="3">The sequence shown here is derived from an EMBL/GenBank/DDBJ whole genome shotgun (WGS) entry which is preliminary data.</text>
</comment>
<feature type="domain" description="PAS" evidence="1">
    <location>
        <begin position="5"/>
        <end position="59"/>
    </location>
</feature>
<dbReference type="SMART" id="SM00091">
    <property type="entry name" value="PAS"/>
    <property type="match status" value="1"/>
</dbReference>
<dbReference type="InterPro" id="IPR052155">
    <property type="entry name" value="Biofilm_reg_signaling"/>
</dbReference>
<reference evidence="3 4" key="1">
    <citation type="journal article" date="2014" name="BMC Genomics">
        <title>Comparison of environmental and isolate Sulfobacillus genomes reveals diverse carbon, sulfur, nitrogen, and hydrogen metabolisms.</title>
        <authorList>
            <person name="Justice N.B."/>
            <person name="Norman A."/>
            <person name="Brown C.T."/>
            <person name="Singh A."/>
            <person name="Thomas B.C."/>
            <person name="Banfield J.F."/>
        </authorList>
    </citation>
    <scope>NUCLEOTIDE SEQUENCE [LARGE SCALE GENOMIC DNA]</scope>
    <source>
        <strain evidence="3">AMDSBA1</strain>
    </source>
</reference>
<dbReference type="SMART" id="SM00086">
    <property type="entry name" value="PAC"/>
    <property type="match status" value="1"/>
</dbReference>
<dbReference type="Pfam" id="PF00989">
    <property type="entry name" value="PAS"/>
    <property type="match status" value="1"/>
</dbReference>
<protein>
    <submittedName>
        <fullName evidence="3">PAS sensor domain-containing protein</fullName>
    </submittedName>
</protein>
<dbReference type="InterPro" id="IPR001610">
    <property type="entry name" value="PAC"/>
</dbReference>
<dbReference type="AlphaFoldDB" id="A0A2T2WXE9"/>
<dbReference type="InterPro" id="IPR000700">
    <property type="entry name" value="PAS-assoc_C"/>
</dbReference>
<dbReference type="EMBL" id="PXYT01000031">
    <property type="protein sequence ID" value="PSR26927.1"/>
    <property type="molecule type" value="Genomic_DNA"/>
</dbReference>
<gene>
    <name evidence="3" type="ORF">C7B43_12805</name>
</gene>
<dbReference type="CDD" id="cd00130">
    <property type="entry name" value="PAS"/>
    <property type="match status" value="1"/>
</dbReference>
<organism evidence="3 4">
    <name type="scientific">Sulfobacillus benefaciens</name>
    <dbReference type="NCBI Taxonomy" id="453960"/>
    <lineage>
        <taxon>Bacteria</taxon>
        <taxon>Bacillati</taxon>
        <taxon>Bacillota</taxon>
        <taxon>Clostridia</taxon>
        <taxon>Eubacteriales</taxon>
        <taxon>Clostridiales Family XVII. Incertae Sedis</taxon>
        <taxon>Sulfobacillus</taxon>
    </lineage>
</organism>
<accession>A0A2T2WXE9</accession>
<dbReference type="Proteomes" id="UP000242699">
    <property type="component" value="Unassembled WGS sequence"/>
</dbReference>
<evidence type="ECO:0000259" key="1">
    <source>
        <dbReference type="PROSITE" id="PS50112"/>
    </source>
</evidence>